<dbReference type="RefSeq" id="XP_062781156.1">
    <property type="nucleotide sequence ID" value="XM_062925105.1"/>
</dbReference>
<feature type="compositionally biased region" description="Polar residues" evidence="1">
    <location>
        <begin position="130"/>
        <end position="151"/>
    </location>
</feature>
<name>A0AAX4IL67_9PEZI</name>
<dbReference type="GeneID" id="87945449"/>
<evidence type="ECO:0000256" key="1">
    <source>
        <dbReference type="SAM" id="MobiDB-lite"/>
    </source>
</evidence>
<accession>A0AAX4IL67</accession>
<sequence length="391" mass="41940">MPKVLIFTGAPEPDWSSPDLIPAPGPTPASHSTSSPPPPPPSAPSWRSLPLHRQPLTTGFSQPHGLPSDFPAPAHFFSLSLSFASQQQDITATTASQPSSQDQLLSQFYDHSLALHHDLASSQLPPPSTPSRSGGAPTQGQHADSFDTTAGDSFVSETTDSFLDNATTTIIATPSARPALVTSHRLTDLRDVPPAPDLLRLAPQTVTVNLIAGVISVSEPRPIRTRWGNELSLVEVLVGDDTRAGFGVTFWLPPDGGNGSGNGNGNAGGSDPSTPARLRRQDVILLQNVALHAFRGKVYGQSLRKGLTRTTVLYRRKLAEDDEGGYYRRRDLDAAGDAAGDDGNGGEETHPQLVKTKRVWEWVLWFVSGEERPNAKGKKKRGWDAPPDDTQ</sequence>
<dbReference type="KEGG" id="cdet:87945449"/>
<dbReference type="AlphaFoldDB" id="A0AAX4IL67"/>
<dbReference type="InterPro" id="IPR012340">
    <property type="entry name" value="NA-bd_OB-fold"/>
</dbReference>
<dbReference type="Proteomes" id="UP001322277">
    <property type="component" value="Chromosome 5"/>
</dbReference>
<feature type="compositionally biased region" description="Gly residues" evidence="1">
    <location>
        <begin position="256"/>
        <end position="268"/>
    </location>
</feature>
<proteinExistence type="predicted"/>
<gene>
    <name evidence="2" type="ORF">CDEST_08946</name>
</gene>
<dbReference type="SUPFAM" id="SSF50249">
    <property type="entry name" value="Nucleic acid-binding proteins"/>
    <property type="match status" value="1"/>
</dbReference>
<feature type="region of interest" description="Disordered" evidence="1">
    <location>
        <begin position="372"/>
        <end position="391"/>
    </location>
</feature>
<feature type="region of interest" description="Disordered" evidence="1">
    <location>
        <begin position="1"/>
        <end position="68"/>
    </location>
</feature>
<feature type="region of interest" description="Disordered" evidence="1">
    <location>
        <begin position="254"/>
        <end position="275"/>
    </location>
</feature>
<dbReference type="Gene3D" id="2.40.50.140">
    <property type="entry name" value="Nucleic acid-binding proteins"/>
    <property type="match status" value="1"/>
</dbReference>
<reference evidence="3" key="1">
    <citation type="journal article" date="2023" name="bioRxiv">
        <title>Complete genome of the Medicago anthracnose fungus, Colletotrichum destructivum, reveals a mini-chromosome-like region within a core chromosome.</title>
        <authorList>
            <person name="Lapalu N."/>
            <person name="Simon A."/>
            <person name="Lu A."/>
            <person name="Plaumann P.-L."/>
            <person name="Amselem J."/>
            <person name="Pigne S."/>
            <person name="Auger A."/>
            <person name="Koch C."/>
            <person name="Dallery J.-F."/>
            <person name="O'Connell R.J."/>
        </authorList>
    </citation>
    <scope>NUCLEOTIDE SEQUENCE [LARGE SCALE GENOMIC DNA]</scope>
    <source>
        <strain evidence="3">CBS 520.97</strain>
    </source>
</reference>
<keyword evidence="3" id="KW-1185">Reference proteome</keyword>
<protein>
    <submittedName>
        <fullName evidence="2">Nucleic acid-binding protein</fullName>
    </submittedName>
</protein>
<dbReference type="EMBL" id="CP137309">
    <property type="protein sequence ID" value="WQF83932.1"/>
    <property type="molecule type" value="Genomic_DNA"/>
</dbReference>
<feature type="region of interest" description="Disordered" evidence="1">
    <location>
        <begin position="120"/>
        <end position="151"/>
    </location>
</feature>
<evidence type="ECO:0000313" key="2">
    <source>
        <dbReference type="EMBL" id="WQF83932.1"/>
    </source>
</evidence>
<evidence type="ECO:0000313" key="3">
    <source>
        <dbReference type="Proteomes" id="UP001322277"/>
    </source>
</evidence>
<organism evidence="2 3">
    <name type="scientific">Colletotrichum destructivum</name>
    <dbReference type="NCBI Taxonomy" id="34406"/>
    <lineage>
        <taxon>Eukaryota</taxon>
        <taxon>Fungi</taxon>
        <taxon>Dikarya</taxon>
        <taxon>Ascomycota</taxon>
        <taxon>Pezizomycotina</taxon>
        <taxon>Sordariomycetes</taxon>
        <taxon>Hypocreomycetidae</taxon>
        <taxon>Glomerellales</taxon>
        <taxon>Glomerellaceae</taxon>
        <taxon>Colletotrichum</taxon>
        <taxon>Colletotrichum destructivum species complex</taxon>
    </lineage>
</organism>